<dbReference type="Proteomes" id="UP000017243">
    <property type="component" value="Unassembled WGS sequence"/>
</dbReference>
<organism evidence="4 5">
    <name type="scientific">Lactobacillus helveticus CIRM-BIA 953</name>
    <dbReference type="NCBI Taxonomy" id="1226335"/>
    <lineage>
        <taxon>Bacteria</taxon>
        <taxon>Bacillati</taxon>
        <taxon>Bacillota</taxon>
        <taxon>Bacilli</taxon>
        <taxon>Lactobacillales</taxon>
        <taxon>Lactobacillaceae</taxon>
        <taxon>Lactobacillus</taxon>
    </lineage>
</organism>
<evidence type="ECO:0000313" key="4">
    <source>
        <dbReference type="EMBL" id="CDI43811.1"/>
    </source>
</evidence>
<evidence type="ECO:0000313" key="2">
    <source>
        <dbReference type="EMBL" id="CDI42147.1"/>
    </source>
</evidence>
<evidence type="ECO:0000313" key="3">
    <source>
        <dbReference type="EMBL" id="CDI43791.1"/>
    </source>
</evidence>
<gene>
    <name evidence="2" type="ORF">LHCIRMBIA953_00820</name>
    <name evidence="4" type="ORF">LHCIRMBIA953_01955</name>
    <name evidence="3" type="ORF">LHCIRMBIA953_02703</name>
    <name evidence="1" type="ORF">LHCIRMBIA953_02704</name>
</gene>
<accession>U4QJI1</accession>
<dbReference type="EMBL" id="CBUH010000195">
    <property type="protein sequence ID" value="CDI43791.1"/>
    <property type="molecule type" value="Genomic_DNA"/>
</dbReference>
<dbReference type="EMBL" id="CBUH010000033">
    <property type="protein sequence ID" value="CDI41624.1"/>
    <property type="molecule type" value="Genomic_DNA"/>
</dbReference>
<dbReference type="EMBL" id="CBUH010000079">
    <property type="protein sequence ID" value="CDI42147.1"/>
    <property type="molecule type" value="Genomic_DNA"/>
</dbReference>
<reference evidence="4 5" key="1">
    <citation type="submission" date="2013-09" db="EMBL/GenBank/DDBJ databases">
        <title>Draft Genome Sequence of five Lactobacillus helveticus strains CIRM-BIA 101T, 103, 104, 951 and 953 isolated from milk product.</title>
        <authorList>
            <person name="Valence F."/>
            <person name="Chuat V."/>
            <person name="Ma L."/>
            <person name="Creno S."/>
            <person name="Falentin H."/>
            <person name="Lortal S."/>
            <person name="Bizet C."/>
            <person name="Clermont D."/>
            <person name="Loux V."/>
            <person name="Bouchier C."/>
            <person name="Cousin S."/>
        </authorList>
    </citation>
    <scope>NUCLEOTIDE SEQUENCE [LARGE SCALE GENOMIC DNA]</scope>
    <source>
        <strain evidence="4 5">CIRM-BIA 953</strain>
    </source>
</reference>
<name>U4QJI1_LACHE</name>
<evidence type="ECO:0000313" key="1">
    <source>
        <dbReference type="EMBL" id="CDI41624.1"/>
    </source>
</evidence>
<proteinExistence type="predicted"/>
<protein>
    <submittedName>
        <fullName evidence="4">Uncharacterized protein</fullName>
    </submittedName>
</protein>
<dbReference type="EMBL" id="CBUH010000198">
    <property type="protein sequence ID" value="CDI43811.1"/>
    <property type="molecule type" value="Genomic_DNA"/>
</dbReference>
<evidence type="ECO:0000313" key="5">
    <source>
        <dbReference type="Proteomes" id="UP000017243"/>
    </source>
</evidence>
<comment type="caution">
    <text evidence="4">The sequence shown here is derived from an EMBL/GenBank/DDBJ whole genome shotgun (WGS) entry which is preliminary data.</text>
</comment>
<sequence>MSDEIGLIIMLVVF</sequence>